<dbReference type="OrthoDB" id="9800801at2"/>
<evidence type="ECO:0000313" key="3">
    <source>
        <dbReference type="EMBL" id="ABG53272.1"/>
    </source>
</evidence>
<dbReference type="EMBL" id="CP000393">
    <property type="protein sequence ID" value="ABG53272.1"/>
    <property type="molecule type" value="Genomic_DNA"/>
</dbReference>
<dbReference type="eggNOG" id="COG1743">
    <property type="taxonomic scope" value="Bacteria"/>
</dbReference>
<dbReference type="SUPFAM" id="SSF53335">
    <property type="entry name" value="S-adenosyl-L-methionine-dependent methyltransferases"/>
    <property type="match status" value="2"/>
</dbReference>
<protein>
    <recommendedName>
        <fullName evidence="2">DUF1156 domain-containing protein</fullName>
    </recommendedName>
</protein>
<dbReference type="InterPro" id="IPR009537">
    <property type="entry name" value="DUF1156"/>
</dbReference>
<accession>Q10WV2</accession>
<dbReference type="RefSeq" id="WP_011613601.1">
    <property type="nucleotide sequence ID" value="NC_008312.1"/>
</dbReference>
<dbReference type="InterPro" id="IPR029063">
    <property type="entry name" value="SAM-dependent_MTases_sf"/>
</dbReference>
<sequence>MTNYPKRLIEVDLPIKQISAHARREKSIRHGHISTLHIWWARRPLAACRAVICAALWLDPVDDNCPELFRVEAAKVINGFAKIVDKNLDNHGSTANLKKWQVLAKPKNQLNPEKIEHLNILRYRLLDFIADFANWDNSTHPDYLQTSRKLTEISHYSLGGITDTKPVVFDSFAGGGAIPLEALRVGADAFASDLNPVAVLLNKVVLEYIPKYGQTLADEVRKWGEWIKQEAEKELGEFYPKSAATLKNGDVETPIAYLWARTIVCEGPGCGAEVPLMRSLWLAKKKNRSVALRLIPRQEEKRVDFEIVEQVKGKDVGDGTVKRGSATCPCCGFTTPVASVRKQLQARGGGADDARLFCVVTTREKVKGRFYRLPNERDLEAVRMAGEELARRKLEYGGELSLVPDEPVPVMSGVFNAPIYGHNTWGSLFSSRQALALTTLVRLVKEVGKKLASNEDERLAIAIQTCLALAVDRCTNQFCSLSKWNNSRELIDGVFARQALPMLWDFGETNLVGGSDGYWQGAVSWVLSVIKASLLPDPGQTQQANAASHPLPDDFTQCFFSDPPYYNAVPYADLSDFFYVWLKRTLNKTYPNLFSSETTPKDDEICEMAGWDSKRYPHKNGKWFETQMAKAMAEGCRIISSDGIGIIVFAHKSTAGWEAQLQAMIDAGWKITASWAIDTERGNRPRAQNSAALASSIHLVCRPRNNNNIGDWRDIIQELPQRIQDWMPRLTSEGIVGADAIFACIGPALEIFSRYSSVEKVNGQPVTLGEYLEYLWGTVANEALKQIFSEADTNNLEADARLTVIWLWTLSTGSTESATETESDQDEEDTPASKNQKSTGFALEFDTARKIAQGLGAHLENLTHLVEIKGNKARLLPVQERSHYLIGKVAPTTNTKKRKSKTPKQLSLEGILPEKETEIEVEADIAIAEIGKTVLDRIHQTMLLHKTGRSEAVKRLLVEEGVGKDPRFWNLADALLRVYPQNVEEKRWLEGILARKKGLGF</sequence>
<proteinExistence type="predicted"/>
<feature type="domain" description="DUF1156" evidence="2">
    <location>
        <begin position="13"/>
        <end position="61"/>
    </location>
</feature>
<dbReference type="KEGG" id="ter:Tery_4275"/>
<evidence type="ECO:0000256" key="1">
    <source>
        <dbReference type="SAM" id="MobiDB-lite"/>
    </source>
</evidence>
<dbReference type="REBASE" id="13429">
    <property type="entry name" value="M.TerORF4275P"/>
</dbReference>
<organism evidence="3">
    <name type="scientific">Trichodesmium erythraeum (strain IMS101)</name>
    <dbReference type="NCBI Taxonomy" id="203124"/>
    <lineage>
        <taxon>Bacteria</taxon>
        <taxon>Bacillati</taxon>
        <taxon>Cyanobacteriota</taxon>
        <taxon>Cyanophyceae</taxon>
        <taxon>Oscillatoriophycideae</taxon>
        <taxon>Oscillatoriales</taxon>
        <taxon>Microcoleaceae</taxon>
        <taxon>Trichodesmium</taxon>
    </lineage>
</organism>
<gene>
    <name evidence="3" type="ordered locus">Tery_4275</name>
</gene>
<reference evidence="3" key="1">
    <citation type="submission" date="2006-06" db="EMBL/GenBank/DDBJ databases">
        <title>Complete sequence of Trichodesmium erythraeum IMS101.</title>
        <authorList>
            <consortium name="US DOE Joint Genome Institute"/>
            <person name="Copeland A."/>
            <person name="Lucas S."/>
            <person name="Lapidus A."/>
            <person name="Barry K."/>
            <person name="Detter J.C."/>
            <person name="Glavina del Rio T."/>
            <person name="Hammon N."/>
            <person name="Israni S."/>
            <person name="Dalin E."/>
            <person name="Tice H."/>
            <person name="Pitluck S."/>
            <person name="Kiss H."/>
            <person name="Munk A.C."/>
            <person name="Brettin T."/>
            <person name="Bruce D."/>
            <person name="Han C."/>
            <person name="Tapia R."/>
            <person name="Gilna P."/>
            <person name="Schmutz J."/>
            <person name="Larimer F."/>
            <person name="Land M."/>
            <person name="Hauser L."/>
            <person name="Kyrpides N."/>
            <person name="Kim E."/>
            <person name="Richardson P."/>
        </authorList>
    </citation>
    <scope>NUCLEOTIDE SEQUENCE [LARGE SCALE GENOMIC DNA]</scope>
    <source>
        <strain evidence="3">IMS101</strain>
    </source>
</reference>
<feature type="region of interest" description="Disordered" evidence="1">
    <location>
        <begin position="816"/>
        <end position="839"/>
    </location>
</feature>
<dbReference type="AlphaFoldDB" id="Q10WV2"/>
<name>Q10WV2_TRIEI</name>
<feature type="compositionally biased region" description="Acidic residues" evidence="1">
    <location>
        <begin position="819"/>
        <end position="830"/>
    </location>
</feature>
<dbReference type="STRING" id="203124.Tery_4275"/>
<dbReference type="Pfam" id="PF06634">
    <property type="entry name" value="DUF1156"/>
    <property type="match status" value="1"/>
</dbReference>
<dbReference type="HOGENOM" id="CLU_007795_2_0_3"/>
<evidence type="ECO:0000259" key="2">
    <source>
        <dbReference type="Pfam" id="PF06634"/>
    </source>
</evidence>